<dbReference type="PROSITE" id="PS00198">
    <property type="entry name" value="4FE4S_FER_1"/>
    <property type="match status" value="1"/>
</dbReference>
<evidence type="ECO:0000256" key="2">
    <source>
        <dbReference type="ARBA" id="ARBA00023004"/>
    </source>
</evidence>
<gene>
    <name evidence="5" type="ORF">GGD90_003084</name>
</gene>
<reference evidence="5 6" key="1">
    <citation type="submission" date="2020-08" db="EMBL/GenBank/DDBJ databases">
        <title>Genome sequencing of Purple Non-Sulfur Bacteria from various extreme environments.</title>
        <authorList>
            <person name="Mayer M."/>
        </authorList>
    </citation>
    <scope>NUCLEOTIDE SEQUENCE [LARGE SCALE GENOMIC DNA]</scope>
    <source>
        <strain evidence="5 6">2761</strain>
    </source>
</reference>
<keyword evidence="1" id="KW-0479">Metal-binding</keyword>
<sequence>MALEIIDSCTSCQACLPLCPNKAIVAAAPHFLIVADLCNECAGDYDDPQCASICPVEGAILDELGRELNPPGSLTGLPPALAALVAAASPSEVVGK</sequence>
<dbReference type="Proteomes" id="UP000587070">
    <property type="component" value="Unassembled WGS sequence"/>
</dbReference>
<accession>A0A840G2W8</accession>
<dbReference type="InterPro" id="IPR017900">
    <property type="entry name" value="4Fe4S_Fe_S_CS"/>
</dbReference>
<feature type="domain" description="4Fe-4S ferredoxin-type" evidence="4">
    <location>
        <begin position="1"/>
        <end position="29"/>
    </location>
</feature>
<comment type="caution">
    <text evidence="5">The sequence shown here is derived from an EMBL/GenBank/DDBJ whole genome shotgun (WGS) entry which is preliminary data.</text>
</comment>
<organism evidence="5 6">
    <name type="scientific">Rhodocyclus tenuis</name>
    <name type="common">Rhodospirillum tenue</name>
    <dbReference type="NCBI Taxonomy" id="1066"/>
    <lineage>
        <taxon>Bacteria</taxon>
        <taxon>Pseudomonadati</taxon>
        <taxon>Pseudomonadota</taxon>
        <taxon>Betaproteobacteria</taxon>
        <taxon>Rhodocyclales</taxon>
        <taxon>Rhodocyclaceae</taxon>
        <taxon>Rhodocyclus</taxon>
    </lineage>
</organism>
<keyword evidence="3" id="KW-0411">Iron-sulfur</keyword>
<dbReference type="GO" id="GO:0046872">
    <property type="term" value="F:metal ion binding"/>
    <property type="evidence" value="ECO:0007669"/>
    <property type="project" value="UniProtKB-KW"/>
</dbReference>
<evidence type="ECO:0000259" key="4">
    <source>
        <dbReference type="PROSITE" id="PS51379"/>
    </source>
</evidence>
<evidence type="ECO:0000256" key="1">
    <source>
        <dbReference type="ARBA" id="ARBA00022723"/>
    </source>
</evidence>
<dbReference type="AlphaFoldDB" id="A0A840G2W8"/>
<dbReference type="RefSeq" id="WP_153117631.1">
    <property type="nucleotide sequence ID" value="NZ_JACIGE010000013.1"/>
</dbReference>
<evidence type="ECO:0000313" key="5">
    <source>
        <dbReference type="EMBL" id="MBB4248684.1"/>
    </source>
</evidence>
<keyword evidence="6" id="KW-1185">Reference proteome</keyword>
<evidence type="ECO:0000313" key="6">
    <source>
        <dbReference type="Proteomes" id="UP000587070"/>
    </source>
</evidence>
<dbReference type="EMBL" id="JACIGE010000013">
    <property type="protein sequence ID" value="MBB4248684.1"/>
    <property type="molecule type" value="Genomic_DNA"/>
</dbReference>
<dbReference type="GO" id="GO:0051536">
    <property type="term" value="F:iron-sulfur cluster binding"/>
    <property type="evidence" value="ECO:0007669"/>
    <property type="project" value="UniProtKB-KW"/>
</dbReference>
<proteinExistence type="predicted"/>
<dbReference type="InterPro" id="IPR017896">
    <property type="entry name" value="4Fe4S_Fe-S-bd"/>
</dbReference>
<name>A0A840G2W8_RHOTE</name>
<dbReference type="PROSITE" id="PS51379">
    <property type="entry name" value="4FE4S_FER_2"/>
    <property type="match status" value="1"/>
</dbReference>
<keyword evidence="2" id="KW-0408">Iron</keyword>
<dbReference type="OrthoDB" id="9803397at2"/>
<dbReference type="Gene3D" id="3.30.70.20">
    <property type="match status" value="1"/>
</dbReference>
<protein>
    <submittedName>
        <fullName evidence="5">Ferredoxin</fullName>
    </submittedName>
</protein>
<evidence type="ECO:0000256" key="3">
    <source>
        <dbReference type="ARBA" id="ARBA00023014"/>
    </source>
</evidence>
<dbReference type="SUPFAM" id="SSF54862">
    <property type="entry name" value="4Fe-4S ferredoxins"/>
    <property type="match status" value="1"/>
</dbReference>